<feature type="signal peptide" evidence="1">
    <location>
        <begin position="1"/>
        <end position="28"/>
    </location>
</feature>
<gene>
    <name evidence="2" type="ORF">MC45_07770</name>
</gene>
<keyword evidence="3" id="KW-1185">Reference proteome</keyword>
<name>A0A097EFF0_9SPHN</name>
<dbReference type="AlphaFoldDB" id="A0A097EFF0"/>
<evidence type="ECO:0008006" key="4">
    <source>
        <dbReference type="Google" id="ProtNLM"/>
    </source>
</evidence>
<dbReference type="RefSeq" id="WP_038661527.1">
    <property type="nucleotide sequence ID" value="NZ_CP009571.1"/>
</dbReference>
<evidence type="ECO:0000313" key="2">
    <source>
        <dbReference type="EMBL" id="AIT06295.1"/>
    </source>
</evidence>
<dbReference type="Proteomes" id="UP000033200">
    <property type="component" value="Chromosome"/>
</dbReference>
<evidence type="ECO:0000256" key="1">
    <source>
        <dbReference type="SAM" id="SignalP"/>
    </source>
</evidence>
<protein>
    <recommendedName>
        <fullName evidence="4">DUF4148 domain-containing protein</fullName>
    </recommendedName>
</protein>
<reference evidence="2 3" key="1">
    <citation type="submission" date="2014-09" db="EMBL/GenBank/DDBJ databases">
        <title>Using Illumina technology Improving SMRT sequencing Genome Assembly by RASTools.</title>
        <authorList>
            <person name="Zhou Y."/>
            <person name="Ma T."/>
            <person name="Liu T."/>
        </authorList>
    </citation>
    <scope>NUCLEOTIDE SEQUENCE [LARGE SCALE GENOMIC DNA]</scope>
    <source>
        <strain evidence="2 3">ATCC 55669</strain>
    </source>
</reference>
<dbReference type="HOGENOM" id="CLU_2083365_0_0_5"/>
<feature type="chain" id="PRO_5001929634" description="DUF4148 domain-containing protein" evidence="1">
    <location>
        <begin position="29"/>
        <end position="117"/>
    </location>
</feature>
<dbReference type="EMBL" id="CP009571">
    <property type="protein sequence ID" value="AIT06295.1"/>
    <property type="molecule type" value="Genomic_DNA"/>
</dbReference>
<accession>A0A097EFF0</accession>
<organism evidence="2 3">
    <name type="scientific">Sphingomonas taxi</name>
    <dbReference type="NCBI Taxonomy" id="1549858"/>
    <lineage>
        <taxon>Bacteria</taxon>
        <taxon>Pseudomonadati</taxon>
        <taxon>Pseudomonadota</taxon>
        <taxon>Alphaproteobacteria</taxon>
        <taxon>Sphingomonadales</taxon>
        <taxon>Sphingomonadaceae</taxon>
        <taxon>Sphingomonas</taxon>
    </lineage>
</organism>
<proteinExistence type="predicted"/>
<dbReference type="KEGG" id="stax:MC45_07770"/>
<sequence>MQPLSNGQRTIRPALLCLAALFATPALAQAWTTIRATPPAPAAYQVAKNHDDIRAGRRSGQLSRVDAGDLRRDNARVGDLAVTYARNGTTDSEAAFVQAAAEATHSRIVAKRTQGAK</sequence>
<evidence type="ECO:0000313" key="3">
    <source>
        <dbReference type="Proteomes" id="UP000033200"/>
    </source>
</evidence>
<keyword evidence="1" id="KW-0732">Signal</keyword>
<dbReference type="STRING" id="1549858.MC45_07770"/>